<name>A0AAE1IRP5_9FABA</name>
<dbReference type="InterPro" id="IPR023213">
    <property type="entry name" value="CAT-like_dom_sf"/>
</dbReference>
<evidence type="ECO:0000313" key="4">
    <source>
        <dbReference type="Proteomes" id="UP001293593"/>
    </source>
</evidence>
<dbReference type="EMBL" id="JAWXYG010000013">
    <property type="protein sequence ID" value="KAK4255436.1"/>
    <property type="molecule type" value="Genomic_DNA"/>
</dbReference>
<keyword evidence="4" id="KW-1185">Reference proteome</keyword>
<accession>A0AAE1IRP5</accession>
<gene>
    <name evidence="3" type="ORF">QN277_008439</name>
</gene>
<comment type="caution">
    <text evidence="3">The sequence shown here is derived from an EMBL/GenBank/DDBJ whole genome shotgun (WGS) entry which is preliminary data.</text>
</comment>
<dbReference type="PANTHER" id="PTHR31625">
    <property type="match status" value="1"/>
</dbReference>
<proteinExistence type="predicted"/>
<dbReference type="Pfam" id="PF02458">
    <property type="entry name" value="Transferase"/>
    <property type="match status" value="1"/>
</dbReference>
<evidence type="ECO:0000256" key="1">
    <source>
        <dbReference type="ARBA" id="ARBA00022679"/>
    </source>
</evidence>
<keyword evidence="2" id="KW-0012">Acyltransferase</keyword>
<evidence type="ECO:0000256" key="2">
    <source>
        <dbReference type="ARBA" id="ARBA00023315"/>
    </source>
</evidence>
<keyword evidence="1" id="KW-0808">Transferase</keyword>
<reference evidence="3" key="1">
    <citation type="submission" date="2023-10" db="EMBL/GenBank/DDBJ databases">
        <title>Chromosome-level genome of the transformable northern wattle, Acacia crassicarpa.</title>
        <authorList>
            <person name="Massaro I."/>
            <person name="Sinha N.R."/>
            <person name="Poethig S."/>
            <person name="Leichty A.R."/>
        </authorList>
    </citation>
    <scope>NUCLEOTIDE SEQUENCE</scope>
    <source>
        <strain evidence="3">Acra3RX</strain>
        <tissue evidence="3">Leaf</tissue>
    </source>
</reference>
<dbReference type="GO" id="GO:0016747">
    <property type="term" value="F:acyltransferase activity, transferring groups other than amino-acyl groups"/>
    <property type="evidence" value="ECO:0007669"/>
    <property type="project" value="UniProtKB-ARBA"/>
</dbReference>
<dbReference type="AlphaFoldDB" id="A0AAE1IRP5"/>
<dbReference type="Proteomes" id="UP001293593">
    <property type="component" value="Unassembled WGS sequence"/>
</dbReference>
<sequence length="482" mass="55236">MAPMEHCAHTYKVVEQSKVGPATPPERTTLPLTFLDISLAGPIYVRRQFFYHFPYTSHHFISTMLPSLKHSLSLALCHFYPLAGNLLCPPPPHKPFLHCAGGNSVTLTVVESASADDFDHYSANYPKNLKDYDCLVPKLSWTTMDDEDDHVEGAGPTFVFPIVALQVTVFPNVGLCIAITYCHVMDDNCCSHFMKTWASICRSNGGDLTTFLERSPPSYDREVIKDTRGLEAVFLRDYFKERSKWKDSLVGKNSKHVVKNNDDDLFKATIVFGRKDIDVLRKWAMYQWKKNDESNVPKYLSKFVVTCGFVWTSLIKMRYRDENEEEKDEYFRFGADCRNRLEYPLQKNYFGNCITRCHATLKRRELRGEEGFLKAVKVIDGAIQDMKKEPFRDAEKWKEDFQKMFVLGSTVLVTGSPKFTVYETDFGFGKPKKVEMAHSFKCMSLAESGSEEGGLEVGLVFRRDEYDDFMSVVERGLQTFTS</sequence>
<dbReference type="Gene3D" id="3.30.559.10">
    <property type="entry name" value="Chloramphenicol acetyltransferase-like domain"/>
    <property type="match status" value="2"/>
</dbReference>
<dbReference type="InterPro" id="IPR051504">
    <property type="entry name" value="Plant_metabolite_acyltrans"/>
</dbReference>
<organism evidence="3 4">
    <name type="scientific">Acacia crassicarpa</name>
    <name type="common">northern wattle</name>
    <dbReference type="NCBI Taxonomy" id="499986"/>
    <lineage>
        <taxon>Eukaryota</taxon>
        <taxon>Viridiplantae</taxon>
        <taxon>Streptophyta</taxon>
        <taxon>Embryophyta</taxon>
        <taxon>Tracheophyta</taxon>
        <taxon>Spermatophyta</taxon>
        <taxon>Magnoliopsida</taxon>
        <taxon>eudicotyledons</taxon>
        <taxon>Gunneridae</taxon>
        <taxon>Pentapetalae</taxon>
        <taxon>rosids</taxon>
        <taxon>fabids</taxon>
        <taxon>Fabales</taxon>
        <taxon>Fabaceae</taxon>
        <taxon>Caesalpinioideae</taxon>
        <taxon>mimosoid clade</taxon>
        <taxon>Acacieae</taxon>
        <taxon>Acacia</taxon>
    </lineage>
</organism>
<protein>
    <submittedName>
        <fullName evidence="3">Uncharacterized protein</fullName>
    </submittedName>
</protein>
<evidence type="ECO:0000313" key="3">
    <source>
        <dbReference type="EMBL" id="KAK4255436.1"/>
    </source>
</evidence>